<accession>A0ABQ7G386</accession>
<evidence type="ECO:0000256" key="1">
    <source>
        <dbReference type="SAM" id="Phobius"/>
    </source>
</evidence>
<gene>
    <name evidence="2" type="ORF">DUNSADRAFT_16625</name>
</gene>
<feature type="transmembrane region" description="Helical" evidence="1">
    <location>
        <begin position="25"/>
        <end position="43"/>
    </location>
</feature>
<evidence type="ECO:0008006" key="4">
    <source>
        <dbReference type="Google" id="ProtNLM"/>
    </source>
</evidence>
<evidence type="ECO:0000313" key="3">
    <source>
        <dbReference type="Proteomes" id="UP000815325"/>
    </source>
</evidence>
<keyword evidence="3" id="KW-1185">Reference proteome</keyword>
<organism evidence="2 3">
    <name type="scientific">Dunaliella salina</name>
    <name type="common">Green alga</name>
    <name type="synonym">Protococcus salinus</name>
    <dbReference type="NCBI Taxonomy" id="3046"/>
    <lineage>
        <taxon>Eukaryota</taxon>
        <taxon>Viridiplantae</taxon>
        <taxon>Chlorophyta</taxon>
        <taxon>core chlorophytes</taxon>
        <taxon>Chlorophyceae</taxon>
        <taxon>CS clade</taxon>
        <taxon>Chlamydomonadales</taxon>
        <taxon>Dunaliellaceae</taxon>
        <taxon>Dunaliella</taxon>
    </lineage>
</organism>
<protein>
    <recommendedName>
        <fullName evidence="4">Encoded protein</fullName>
    </recommendedName>
</protein>
<keyword evidence="1" id="KW-0472">Membrane</keyword>
<name>A0ABQ7G386_DUNSA</name>
<reference evidence="2" key="1">
    <citation type="submission" date="2017-08" db="EMBL/GenBank/DDBJ databases">
        <authorList>
            <person name="Polle J.E."/>
            <person name="Barry K."/>
            <person name="Cushman J."/>
            <person name="Schmutz J."/>
            <person name="Tran D."/>
            <person name="Hathwaick L.T."/>
            <person name="Yim W.C."/>
            <person name="Jenkins J."/>
            <person name="Mckie-Krisberg Z.M."/>
            <person name="Prochnik S."/>
            <person name="Lindquist E."/>
            <person name="Dockter R.B."/>
            <person name="Adam C."/>
            <person name="Molina H."/>
            <person name="Bunkerborg J."/>
            <person name="Jin E."/>
            <person name="Buchheim M."/>
            <person name="Magnuson J."/>
        </authorList>
    </citation>
    <scope>NUCLEOTIDE SEQUENCE</scope>
    <source>
        <strain evidence="2">CCAP 19/18</strain>
    </source>
</reference>
<dbReference type="Proteomes" id="UP000815325">
    <property type="component" value="Unassembled WGS sequence"/>
</dbReference>
<comment type="caution">
    <text evidence="2">The sequence shown here is derived from an EMBL/GenBank/DDBJ whole genome shotgun (WGS) entry which is preliminary data.</text>
</comment>
<keyword evidence="1" id="KW-1133">Transmembrane helix</keyword>
<sequence>MSTTKAELKAPLAMAADPSSSGMKIALASICICMHTTISVFAASRLASRMSAHQAGVRLDPLLNSAHTQKMADRCTVRGVRQTDHLCASNRCIFP</sequence>
<evidence type="ECO:0000313" key="2">
    <source>
        <dbReference type="EMBL" id="KAF5829068.1"/>
    </source>
</evidence>
<keyword evidence="1" id="KW-0812">Transmembrane</keyword>
<proteinExistence type="predicted"/>
<dbReference type="EMBL" id="MU070208">
    <property type="protein sequence ID" value="KAF5829068.1"/>
    <property type="molecule type" value="Genomic_DNA"/>
</dbReference>